<keyword evidence="2" id="KW-0732">Signal</keyword>
<dbReference type="InterPro" id="IPR015168">
    <property type="entry name" value="SsuA/THI5"/>
</dbReference>
<dbReference type="EMBL" id="JAROCG010000001">
    <property type="protein sequence ID" value="MDN4610443.1"/>
    <property type="molecule type" value="Genomic_DNA"/>
</dbReference>
<feature type="signal peptide" evidence="2">
    <location>
        <begin position="1"/>
        <end position="24"/>
    </location>
</feature>
<feature type="domain" description="Solute-binding protein family 3/N-terminal" evidence="3">
    <location>
        <begin position="39"/>
        <end position="262"/>
    </location>
</feature>
<sequence length="322" mass="33126">MKSYPAVMAVTALLLTGCSSAPLAQGAASAEAEAGAGEQIQVGIIPIVDVAPIYLGQEQGFFEDEGLSLELVPAQGGAAIVPAVTSGTMDFGFSNVSSMLLAKSKGLDVKVVASGASSTGEEGKDFGGILVAKDSPITSAADLAGKTVAVNTLNNINDTTVRASVRKAGGDPSTIKFVELAFPDMQAALERGQVDAIQVVEPFLTTGTGAGDTLLASNYVDAADGLTVGAYFTTAATVSDNPELVEKFTAAMEKSLTYAQDNPDAVREILPTYTKIDAATAEKLVLPDFASEINRASVEELVTLSKDDGLLTEDVNLDELLP</sequence>
<evidence type="ECO:0000313" key="4">
    <source>
        <dbReference type="EMBL" id="MDN4610443.1"/>
    </source>
</evidence>
<name>A0ABT8JZ37_9MICC</name>
<evidence type="ECO:0000313" key="5">
    <source>
        <dbReference type="Proteomes" id="UP001174209"/>
    </source>
</evidence>
<accession>A0ABT8JZ37</accession>
<dbReference type="SUPFAM" id="SSF53850">
    <property type="entry name" value="Periplasmic binding protein-like II"/>
    <property type="match status" value="1"/>
</dbReference>
<organism evidence="4 5">
    <name type="scientific">Arthrobacter burdickii</name>
    <dbReference type="NCBI Taxonomy" id="3035920"/>
    <lineage>
        <taxon>Bacteria</taxon>
        <taxon>Bacillati</taxon>
        <taxon>Actinomycetota</taxon>
        <taxon>Actinomycetes</taxon>
        <taxon>Micrococcales</taxon>
        <taxon>Micrococcaceae</taxon>
        <taxon>Arthrobacter</taxon>
    </lineage>
</organism>
<dbReference type="CDD" id="cd13652">
    <property type="entry name" value="PBP2_ThiY_THI5_like_1"/>
    <property type="match status" value="1"/>
</dbReference>
<dbReference type="PANTHER" id="PTHR30024">
    <property type="entry name" value="ALIPHATIC SULFONATES-BINDING PROTEIN-RELATED"/>
    <property type="match status" value="1"/>
</dbReference>
<dbReference type="Gene3D" id="3.40.190.10">
    <property type="entry name" value="Periplasmic binding protein-like II"/>
    <property type="match status" value="2"/>
</dbReference>
<feature type="chain" id="PRO_5046783997" evidence="2">
    <location>
        <begin position="25"/>
        <end position="322"/>
    </location>
</feature>
<comment type="caution">
    <text evidence="4">The sequence shown here is derived from an EMBL/GenBank/DDBJ whole genome shotgun (WGS) entry which is preliminary data.</text>
</comment>
<proteinExistence type="inferred from homology"/>
<keyword evidence="5" id="KW-1185">Reference proteome</keyword>
<dbReference type="Proteomes" id="UP001174209">
    <property type="component" value="Unassembled WGS sequence"/>
</dbReference>
<dbReference type="RefSeq" id="WP_301225619.1">
    <property type="nucleotide sequence ID" value="NZ_JAROCG010000001.1"/>
</dbReference>
<dbReference type="SMART" id="SM00062">
    <property type="entry name" value="PBPb"/>
    <property type="match status" value="1"/>
</dbReference>
<protein>
    <submittedName>
        <fullName evidence="4">ABC transporter substrate-binding protein</fullName>
    </submittedName>
</protein>
<reference evidence="4" key="1">
    <citation type="submission" date="2023-06" db="EMBL/GenBank/DDBJ databases">
        <title>MT1 and MT2 Draft Genomes of Novel Species.</title>
        <authorList>
            <person name="Venkateswaran K."/>
        </authorList>
    </citation>
    <scope>NUCLEOTIDE SEQUENCE</scope>
    <source>
        <strain evidence="4">IIF3SC-B10</strain>
    </source>
</reference>
<comment type="similarity">
    <text evidence="1">Belongs to the bacterial solute-binding protein SsuA/TauA family.</text>
</comment>
<evidence type="ECO:0000256" key="2">
    <source>
        <dbReference type="SAM" id="SignalP"/>
    </source>
</evidence>
<gene>
    <name evidence="4" type="ORF">P5G52_06125</name>
</gene>
<evidence type="ECO:0000259" key="3">
    <source>
        <dbReference type="SMART" id="SM00062"/>
    </source>
</evidence>
<dbReference type="PROSITE" id="PS51257">
    <property type="entry name" value="PROKAR_LIPOPROTEIN"/>
    <property type="match status" value="1"/>
</dbReference>
<dbReference type="Pfam" id="PF09084">
    <property type="entry name" value="NMT1"/>
    <property type="match status" value="1"/>
</dbReference>
<evidence type="ECO:0000256" key="1">
    <source>
        <dbReference type="ARBA" id="ARBA00010742"/>
    </source>
</evidence>
<dbReference type="InterPro" id="IPR001638">
    <property type="entry name" value="Solute-binding_3/MltF_N"/>
</dbReference>